<dbReference type="EMBL" id="DF238832">
    <property type="protein sequence ID" value="GAC99670.1"/>
    <property type="molecule type" value="Genomic_DNA"/>
</dbReference>
<reference evidence="6" key="1">
    <citation type="journal article" date="2013" name="Genome Announc.">
        <title>Draft genome sequence of the basidiomycetous yeast-like fungus Pseudozyma hubeiensis SY62, which produces an abundant amount of the biosurfactant mannosylerythritol lipids.</title>
        <authorList>
            <person name="Konishi M."/>
            <person name="Hatada Y."/>
            <person name="Horiuchi J."/>
        </authorList>
    </citation>
    <scope>NUCLEOTIDE SEQUENCE [LARGE SCALE GENOMIC DNA]</scope>
    <source>
        <strain evidence="6">SY62</strain>
    </source>
</reference>
<dbReference type="InterPro" id="IPR020904">
    <property type="entry name" value="Sc_DH/Rdtase_CS"/>
</dbReference>
<comment type="similarity">
    <text evidence="1 3">Belongs to the short-chain dehydrogenases/reductases (SDR) family.</text>
</comment>
<dbReference type="AlphaFoldDB" id="R9PNF2"/>
<name>R9PNF2_PSEHS</name>
<dbReference type="RefSeq" id="XP_012193257.1">
    <property type="nucleotide sequence ID" value="XM_012337867.1"/>
</dbReference>
<dbReference type="OrthoDB" id="1888931at2759"/>
<dbReference type="Proteomes" id="UP000014071">
    <property type="component" value="Unassembled WGS sequence"/>
</dbReference>
<dbReference type="eggNOG" id="KOG0725">
    <property type="taxonomic scope" value="Eukaryota"/>
</dbReference>
<dbReference type="Gene3D" id="3.40.50.720">
    <property type="entry name" value="NAD(P)-binding Rossmann-like Domain"/>
    <property type="match status" value="1"/>
</dbReference>
<proteinExistence type="inferred from homology"/>
<dbReference type="STRING" id="1305764.R9PNF2"/>
<organism evidence="5 6">
    <name type="scientific">Pseudozyma hubeiensis (strain SY62)</name>
    <name type="common">Yeast</name>
    <dbReference type="NCBI Taxonomy" id="1305764"/>
    <lineage>
        <taxon>Eukaryota</taxon>
        <taxon>Fungi</taxon>
        <taxon>Dikarya</taxon>
        <taxon>Basidiomycota</taxon>
        <taxon>Ustilaginomycotina</taxon>
        <taxon>Ustilaginomycetes</taxon>
        <taxon>Ustilaginales</taxon>
        <taxon>Ustilaginaceae</taxon>
        <taxon>Pseudozyma</taxon>
    </lineage>
</organism>
<dbReference type="PANTHER" id="PTHR42760">
    <property type="entry name" value="SHORT-CHAIN DEHYDROGENASES/REDUCTASES FAMILY MEMBER"/>
    <property type="match status" value="1"/>
</dbReference>
<dbReference type="InterPro" id="IPR036291">
    <property type="entry name" value="NAD(P)-bd_dom_sf"/>
</dbReference>
<feature type="region of interest" description="Disordered" evidence="4">
    <location>
        <begin position="211"/>
        <end position="235"/>
    </location>
</feature>
<accession>R9PNF2</accession>
<evidence type="ECO:0000313" key="6">
    <source>
        <dbReference type="Proteomes" id="UP000014071"/>
    </source>
</evidence>
<sequence length="326" mass="34669">MHAASQTLSATFPNRLYRYAVLSNGRRRHDTGPAKLPTRGLVGRTALITGSSSGIGRQAALHLARAGASILCTDLQPEPLGAQKVRAEGSRHVPTHELINSLGGHADFQKLNVTSEADFKTAIDKSVSFSRNARLDILVNNAGITAFSGGIEHESVDVLEKMMQINIKGVWLGTKVGVQQMLKQEPIPFPADLEEELDSFNDVPPSVPLRAPYASQAGSPIPTVGRRDGDQGARGSRGSIIQIASIHGLIGGPSEPAYCASKGAVVNLTRQVACDYAPHRINVNAIAPGYLAGTAMVADISPEIADQRRTYWPHQGSARDVAHGVL</sequence>
<dbReference type="PROSITE" id="PS00061">
    <property type="entry name" value="ADH_SHORT"/>
    <property type="match status" value="1"/>
</dbReference>
<dbReference type="PRINTS" id="PR00081">
    <property type="entry name" value="GDHRDH"/>
</dbReference>
<dbReference type="SUPFAM" id="SSF51735">
    <property type="entry name" value="NAD(P)-binding Rossmann-fold domains"/>
    <property type="match status" value="1"/>
</dbReference>
<protein>
    <submittedName>
        <fullName evidence="5">Oxidoreductase, short-chain dehydrogenase/reductase</fullName>
    </submittedName>
</protein>
<evidence type="ECO:0000256" key="3">
    <source>
        <dbReference type="RuleBase" id="RU000363"/>
    </source>
</evidence>
<evidence type="ECO:0000256" key="2">
    <source>
        <dbReference type="ARBA" id="ARBA00022857"/>
    </source>
</evidence>
<dbReference type="InterPro" id="IPR002347">
    <property type="entry name" value="SDR_fam"/>
</dbReference>
<dbReference type="HOGENOM" id="CLU_010194_1_0_1"/>
<dbReference type="GeneID" id="24112536"/>
<dbReference type="PRINTS" id="PR00080">
    <property type="entry name" value="SDRFAMILY"/>
</dbReference>
<gene>
    <name evidence="5" type="ORF">PHSY_007273</name>
</gene>
<dbReference type="Pfam" id="PF00106">
    <property type="entry name" value="adh_short"/>
    <property type="match status" value="2"/>
</dbReference>
<dbReference type="GO" id="GO:0016616">
    <property type="term" value="F:oxidoreductase activity, acting on the CH-OH group of donors, NAD or NADP as acceptor"/>
    <property type="evidence" value="ECO:0007669"/>
    <property type="project" value="TreeGrafter"/>
</dbReference>
<dbReference type="CDD" id="cd05233">
    <property type="entry name" value="SDR_c"/>
    <property type="match status" value="1"/>
</dbReference>
<evidence type="ECO:0000256" key="1">
    <source>
        <dbReference type="ARBA" id="ARBA00006484"/>
    </source>
</evidence>
<keyword evidence="2" id="KW-0521">NADP</keyword>
<evidence type="ECO:0000313" key="5">
    <source>
        <dbReference type="EMBL" id="GAC99670.1"/>
    </source>
</evidence>
<evidence type="ECO:0000256" key="4">
    <source>
        <dbReference type="SAM" id="MobiDB-lite"/>
    </source>
</evidence>
<keyword evidence="6" id="KW-1185">Reference proteome</keyword>
<dbReference type="PANTHER" id="PTHR42760:SF124">
    <property type="entry name" value="SHORT-CHAIN DEHYDROGENASE_REDUCTASE"/>
    <property type="match status" value="1"/>
</dbReference>